<protein>
    <submittedName>
        <fullName evidence="1">Uncharacterized protein</fullName>
    </submittedName>
</protein>
<keyword evidence="2" id="KW-1185">Reference proteome</keyword>
<dbReference type="HOGENOM" id="CLU_2930006_0_0_2"/>
<dbReference type="GeneID" id="15393641"/>
<dbReference type="STRING" id="387631.Asulf_02007"/>
<dbReference type="EMBL" id="CP005290">
    <property type="protein sequence ID" value="AGK61972.1"/>
    <property type="molecule type" value="Genomic_DNA"/>
</dbReference>
<name>N0BI56_9EURY</name>
<evidence type="ECO:0000313" key="2">
    <source>
        <dbReference type="Proteomes" id="UP000013307"/>
    </source>
</evidence>
<dbReference type="AlphaFoldDB" id="N0BI56"/>
<dbReference type="KEGG" id="ast:Asulf_02007"/>
<dbReference type="RefSeq" id="WP_015591568.1">
    <property type="nucleotide sequence ID" value="NC_021169.1"/>
</dbReference>
<sequence length="60" mass="7076">MAEVTKREMIDGVCKVCDFYKENDEQLECGAFKIIKILVEEGKLRMEDIYFARERLGSQR</sequence>
<gene>
    <name evidence="1" type="ORF">Asulf_02007</name>
</gene>
<proteinExistence type="predicted"/>
<dbReference type="Proteomes" id="UP000013307">
    <property type="component" value="Chromosome"/>
</dbReference>
<organism evidence="1 2">
    <name type="scientific">Archaeoglobus sulfaticallidus PM70-1</name>
    <dbReference type="NCBI Taxonomy" id="387631"/>
    <lineage>
        <taxon>Archaea</taxon>
        <taxon>Methanobacteriati</taxon>
        <taxon>Methanobacteriota</taxon>
        <taxon>Archaeoglobi</taxon>
        <taxon>Archaeoglobales</taxon>
        <taxon>Archaeoglobaceae</taxon>
        <taxon>Archaeoglobus</taxon>
    </lineage>
</organism>
<evidence type="ECO:0000313" key="1">
    <source>
        <dbReference type="EMBL" id="AGK61972.1"/>
    </source>
</evidence>
<reference evidence="1 2" key="1">
    <citation type="journal article" date="2013" name="Genome Announc.">
        <title>Complete Genome Sequence of the Thermophilic and Facultatively Chemolithoautotrophic Sulfate Reducer Archaeoglobus sulfaticallidus Strain PM70-1T.</title>
        <authorList>
            <person name="Stokke R."/>
            <person name="Hocking W.P."/>
            <person name="Steinsbu B.O."/>
            <person name="Steen I.H."/>
        </authorList>
    </citation>
    <scope>NUCLEOTIDE SEQUENCE [LARGE SCALE GENOMIC DNA]</scope>
    <source>
        <strain evidence="1">PM70-1</strain>
    </source>
</reference>
<accession>N0BI56</accession>
<dbReference type="OrthoDB" id="144450at2157"/>